<dbReference type="RefSeq" id="WP_144241273.1">
    <property type="nucleotide sequence ID" value="NZ_CP007139.1"/>
</dbReference>
<dbReference type="GO" id="GO:0006355">
    <property type="term" value="P:regulation of DNA-templated transcription"/>
    <property type="evidence" value="ECO:0007669"/>
    <property type="project" value="InterPro"/>
</dbReference>
<dbReference type="KEGG" id="fgi:OP10G_4073"/>
<proteinExistence type="predicted"/>
<accession>A0A068NVG3</accession>
<protein>
    <recommendedName>
        <fullName evidence="3">Ribbon-helix-helix protein CopG domain-containing protein</fullName>
    </recommendedName>
</protein>
<organism evidence="1 2">
    <name type="scientific">Fimbriimonas ginsengisoli Gsoil 348</name>
    <dbReference type="NCBI Taxonomy" id="661478"/>
    <lineage>
        <taxon>Bacteria</taxon>
        <taxon>Bacillati</taxon>
        <taxon>Armatimonadota</taxon>
        <taxon>Fimbriimonadia</taxon>
        <taxon>Fimbriimonadales</taxon>
        <taxon>Fimbriimonadaceae</taxon>
        <taxon>Fimbriimonas</taxon>
    </lineage>
</organism>
<keyword evidence="2" id="KW-1185">Reference proteome</keyword>
<evidence type="ECO:0008006" key="3">
    <source>
        <dbReference type="Google" id="ProtNLM"/>
    </source>
</evidence>
<gene>
    <name evidence="1" type="ORF">OP10G_4073</name>
</gene>
<dbReference type="STRING" id="661478.OP10G_4073"/>
<dbReference type="Proteomes" id="UP000027982">
    <property type="component" value="Chromosome"/>
</dbReference>
<dbReference type="InterPro" id="IPR010985">
    <property type="entry name" value="Ribbon_hlx_hlx"/>
</dbReference>
<dbReference type="EMBL" id="CP007139">
    <property type="protein sequence ID" value="AIE87441.1"/>
    <property type="molecule type" value="Genomic_DNA"/>
</dbReference>
<dbReference type="AlphaFoldDB" id="A0A068NVG3"/>
<sequence>MAKKKTTLMIEESLYDRIRLRAAESRSSISDVVAEAARTYLTGPSVRSEKFELPSVQMGKCVLPTNVNIHKTSEVLDYLDRLELDEHGDINKVR</sequence>
<name>A0A068NVG3_FIMGI</name>
<evidence type="ECO:0000313" key="1">
    <source>
        <dbReference type="EMBL" id="AIE87441.1"/>
    </source>
</evidence>
<reference evidence="1 2" key="1">
    <citation type="journal article" date="2014" name="PLoS ONE">
        <title>The first complete genome sequence of the class fimbriimonadia in the phylum armatimonadetes.</title>
        <authorList>
            <person name="Hu Z.Y."/>
            <person name="Wang Y.Z."/>
            <person name="Im W.T."/>
            <person name="Wang S.Y."/>
            <person name="Zhao G.P."/>
            <person name="Zheng H.J."/>
            <person name="Quan Z.X."/>
        </authorList>
    </citation>
    <scope>NUCLEOTIDE SEQUENCE [LARGE SCALE GENOMIC DNA]</scope>
    <source>
        <strain evidence="1">Gsoil 348</strain>
    </source>
</reference>
<evidence type="ECO:0000313" key="2">
    <source>
        <dbReference type="Proteomes" id="UP000027982"/>
    </source>
</evidence>
<dbReference type="HOGENOM" id="CLU_2381894_0_0_0"/>
<dbReference type="SUPFAM" id="SSF47598">
    <property type="entry name" value="Ribbon-helix-helix"/>
    <property type="match status" value="1"/>
</dbReference>